<name>A0A643FDY8_IDEDE</name>
<evidence type="ECO:0000256" key="10">
    <source>
        <dbReference type="ARBA" id="ARBA00049401"/>
    </source>
</evidence>
<dbReference type="Proteomes" id="UP000430120">
    <property type="component" value="Unassembled WGS sequence"/>
</dbReference>
<comment type="similarity">
    <text evidence="2">Belongs to the nitronate monooxygenase family. NMO class I subfamily.</text>
</comment>
<evidence type="ECO:0000256" key="6">
    <source>
        <dbReference type="ARBA" id="ARBA00022741"/>
    </source>
</evidence>
<evidence type="ECO:0000256" key="9">
    <source>
        <dbReference type="ARBA" id="ARBA00031155"/>
    </source>
</evidence>
<dbReference type="OrthoDB" id="9778912at2"/>
<evidence type="ECO:0000313" key="12">
    <source>
        <dbReference type="EMBL" id="KAB0583801.1"/>
    </source>
</evidence>
<dbReference type="AlphaFoldDB" id="A0A643FDY8"/>
<keyword evidence="4" id="KW-0285">Flavoprotein</keyword>
<keyword evidence="5" id="KW-0288">FMN</keyword>
<keyword evidence="6" id="KW-0547">Nucleotide-binding</keyword>
<evidence type="ECO:0000256" key="3">
    <source>
        <dbReference type="ARBA" id="ARBA00022575"/>
    </source>
</evidence>
<evidence type="ECO:0000256" key="11">
    <source>
        <dbReference type="ARBA" id="ARBA00067136"/>
    </source>
</evidence>
<dbReference type="Pfam" id="PF03060">
    <property type="entry name" value="NMO"/>
    <property type="match status" value="1"/>
</dbReference>
<evidence type="ECO:0000313" key="13">
    <source>
        <dbReference type="Proteomes" id="UP000430120"/>
    </source>
</evidence>
<evidence type="ECO:0000256" key="8">
    <source>
        <dbReference type="ARBA" id="ARBA00023033"/>
    </source>
</evidence>
<dbReference type="PANTHER" id="PTHR42747:SF3">
    <property type="entry name" value="NITRONATE MONOOXYGENASE-RELATED"/>
    <property type="match status" value="1"/>
</dbReference>
<dbReference type="GO" id="GO:0018580">
    <property type="term" value="F:nitronate monooxygenase activity"/>
    <property type="evidence" value="ECO:0007669"/>
    <property type="project" value="InterPro"/>
</dbReference>
<dbReference type="GO" id="GO:0009636">
    <property type="term" value="P:response to toxic substance"/>
    <property type="evidence" value="ECO:0007669"/>
    <property type="project" value="UniProtKB-KW"/>
</dbReference>
<dbReference type="InterPro" id="IPR004136">
    <property type="entry name" value="NMO"/>
</dbReference>
<evidence type="ECO:0000256" key="5">
    <source>
        <dbReference type="ARBA" id="ARBA00022643"/>
    </source>
</evidence>
<dbReference type="CDD" id="cd04730">
    <property type="entry name" value="NPD_like"/>
    <property type="match status" value="1"/>
</dbReference>
<evidence type="ECO:0000256" key="4">
    <source>
        <dbReference type="ARBA" id="ARBA00022630"/>
    </source>
</evidence>
<dbReference type="GO" id="GO:0000166">
    <property type="term" value="F:nucleotide binding"/>
    <property type="evidence" value="ECO:0007669"/>
    <property type="project" value="UniProtKB-KW"/>
</dbReference>
<protein>
    <recommendedName>
        <fullName evidence="11">Nitronate monooxygenase</fullName>
    </recommendedName>
    <alternativeName>
        <fullName evidence="9">Propionate 3-nitronate monooxygenase</fullName>
    </alternativeName>
</protein>
<comment type="cofactor">
    <cofactor evidence="1">
        <name>FMN</name>
        <dbReference type="ChEBI" id="CHEBI:58210"/>
    </cofactor>
</comment>
<keyword evidence="8 12" id="KW-0503">Monooxygenase</keyword>
<dbReference type="Gene3D" id="3.20.20.70">
    <property type="entry name" value="Aldolase class I"/>
    <property type="match status" value="1"/>
</dbReference>
<keyword evidence="3" id="KW-0216">Detoxification</keyword>
<comment type="caution">
    <text evidence="12">The sequence shown here is derived from an EMBL/GenBank/DDBJ whole genome shotgun (WGS) entry which is preliminary data.</text>
</comment>
<dbReference type="SUPFAM" id="SSF51412">
    <property type="entry name" value="Inosine monophosphate dehydrogenase (IMPDH)"/>
    <property type="match status" value="1"/>
</dbReference>
<keyword evidence="7" id="KW-0560">Oxidoreductase</keyword>
<proteinExistence type="inferred from homology"/>
<evidence type="ECO:0000256" key="7">
    <source>
        <dbReference type="ARBA" id="ARBA00023002"/>
    </source>
</evidence>
<dbReference type="RefSeq" id="WP_151123267.1">
    <property type="nucleotide sequence ID" value="NZ_CP088082.1"/>
</dbReference>
<evidence type="ECO:0000256" key="1">
    <source>
        <dbReference type="ARBA" id="ARBA00001917"/>
    </source>
</evidence>
<sequence>MTDLANALGLRLPIFLAPMAGDVARPELVAAVSEAGGLGQLGGGYLAPEALRASVRAIRQRTDRPFGVNLFVPQRTSIESQHVDAFRKVLAAYYAKLELAQPDPIPESEDHFEQQVAVVIEERVPVFSFTFGIPRDVQLEALRKSGAYLMGTATSPAEAMALQAAGVDAVVAQGWEAGGHRGTFLQPTDEGMLGTMALVPQVVDAVSLPVVAAGGIADRRGVRAALALGASAVAAGTAFLATNEAALPPAHREALRGPRAAATRLTRVFSGKLARGVPNRFMDEVERCTAVVPPYPITHHLTRPLRAEAARRSEVDYLSVWAGQCAPMARRCSACDVLLELAAGIGNGP</sequence>
<gene>
    <name evidence="12" type="ORF">F7Q92_05920</name>
</gene>
<evidence type="ECO:0000256" key="2">
    <source>
        <dbReference type="ARBA" id="ARBA00009881"/>
    </source>
</evidence>
<accession>A0A643FDY8</accession>
<dbReference type="InterPro" id="IPR013785">
    <property type="entry name" value="Aldolase_TIM"/>
</dbReference>
<reference evidence="12 13" key="1">
    <citation type="submission" date="2019-09" db="EMBL/GenBank/DDBJ databases">
        <title>Draft genome sequences of 48 bacterial type strains from the CCUG.</title>
        <authorList>
            <person name="Tunovic T."/>
            <person name="Pineiro-Iglesias B."/>
            <person name="Unosson C."/>
            <person name="Inganas E."/>
            <person name="Ohlen M."/>
            <person name="Cardew S."/>
            <person name="Jensie-Markopoulos S."/>
            <person name="Salva-Serra F."/>
            <person name="Jaen-Luchoro D."/>
            <person name="Karlsson R."/>
            <person name="Svensson-Stadler L."/>
            <person name="Chun J."/>
            <person name="Moore E."/>
        </authorList>
    </citation>
    <scope>NUCLEOTIDE SEQUENCE [LARGE SCALE GENOMIC DNA]</scope>
    <source>
        <strain evidence="12 13">CCUG 30977</strain>
    </source>
</reference>
<dbReference type="PANTHER" id="PTHR42747">
    <property type="entry name" value="NITRONATE MONOOXYGENASE-RELATED"/>
    <property type="match status" value="1"/>
</dbReference>
<comment type="catalytic activity">
    <reaction evidence="10">
        <text>3 propionate 3-nitronate + 3 O2 + H2O = 3 3-oxopropanoate + 2 nitrate + nitrite + H2O2 + 3 H(+)</text>
        <dbReference type="Rhea" id="RHEA:57332"/>
        <dbReference type="ChEBI" id="CHEBI:15377"/>
        <dbReference type="ChEBI" id="CHEBI:15378"/>
        <dbReference type="ChEBI" id="CHEBI:15379"/>
        <dbReference type="ChEBI" id="CHEBI:16240"/>
        <dbReference type="ChEBI" id="CHEBI:16301"/>
        <dbReference type="ChEBI" id="CHEBI:17632"/>
        <dbReference type="ChEBI" id="CHEBI:33190"/>
        <dbReference type="ChEBI" id="CHEBI:136067"/>
    </reaction>
</comment>
<dbReference type="EMBL" id="VZPB01000010">
    <property type="protein sequence ID" value="KAB0583801.1"/>
    <property type="molecule type" value="Genomic_DNA"/>
</dbReference>
<organism evidence="12 13">
    <name type="scientific">Ideonella dechloratans</name>
    <dbReference type="NCBI Taxonomy" id="36863"/>
    <lineage>
        <taxon>Bacteria</taxon>
        <taxon>Pseudomonadati</taxon>
        <taxon>Pseudomonadota</taxon>
        <taxon>Betaproteobacteria</taxon>
        <taxon>Burkholderiales</taxon>
        <taxon>Sphaerotilaceae</taxon>
        <taxon>Ideonella</taxon>
    </lineage>
</organism>
<keyword evidence="13" id="KW-1185">Reference proteome</keyword>
<dbReference type="FunFam" id="3.20.20.70:FF:000154">
    <property type="entry name" value="Probable nitronate monooxygenase"/>
    <property type="match status" value="1"/>
</dbReference>